<dbReference type="SMART" id="SM00212">
    <property type="entry name" value="UBCc"/>
    <property type="match status" value="1"/>
</dbReference>
<dbReference type="Proteomes" id="UP000541444">
    <property type="component" value="Unassembled WGS sequence"/>
</dbReference>
<dbReference type="Pfam" id="PF00179">
    <property type="entry name" value="UQ_con"/>
    <property type="match status" value="1"/>
</dbReference>
<accession>A0A7J7NUM5</accession>
<evidence type="ECO:0000256" key="1">
    <source>
        <dbReference type="ARBA" id="ARBA00022679"/>
    </source>
</evidence>
<dbReference type="InterPro" id="IPR000608">
    <property type="entry name" value="UBC"/>
</dbReference>
<dbReference type="PANTHER" id="PTHR46116">
    <property type="entry name" value="(E3-INDEPENDENT) E2 UBIQUITIN-CONJUGATING ENZYME"/>
    <property type="match status" value="1"/>
</dbReference>
<dbReference type="SUPFAM" id="SSF54495">
    <property type="entry name" value="UBC-like"/>
    <property type="match status" value="1"/>
</dbReference>
<keyword evidence="2" id="KW-0833">Ubl conjugation pathway</keyword>
<reference evidence="4 5" key="1">
    <citation type="journal article" date="2020" name="IScience">
        <title>Genome Sequencing of the Endangered Kingdonia uniflora (Circaeasteraceae, Ranunculales) Reveals Potential Mechanisms of Evolutionary Specialization.</title>
        <authorList>
            <person name="Sun Y."/>
            <person name="Deng T."/>
            <person name="Zhang A."/>
            <person name="Moore M.J."/>
            <person name="Landis J.B."/>
            <person name="Lin N."/>
            <person name="Zhang H."/>
            <person name="Zhang X."/>
            <person name="Huang J."/>
            <person name="Zhang X."/>
            <person name="Sun H."/>
            <person name="Wang H."/>
        </authorList>
    </citation>
    <scope>NUCLEOTIDE SEQUENCE [LARGE SCALE GENOMIC DNA]</scope>
    <source>
        <strain evidence="4">TB1705</strain>
        <tissue evidence="4">Leaf</tissue>
    </source>
</reference>
<gene>
    <name evidence="4" type="ORF">GIB67_014724</name>
</gene>
<organism evidence="4 5">
    <name type="scientific">Kingdonia uniflora</name>
    <dbReference type="NCBI Taxonomy" id="39325"/>
    <lineage>
        <taxon>Eukaryota</taxon>
        <taxon>Viridiplantae</taxon>
        <taxon>Streptophyta</taxon>
        <taxon>Embryophyta</taxon>
        <taxon>Tracheophyta</taxon>
        <taxon>Spermatophyta</taxon>
        <taxon>Magnoliopsida</taxon>
        <taxon>Ranunculales</taxon>
        <taxon>Circaeasteraceae</taxon>
        <taxon>Kingdonia</taxon>
    </lineage>
</organism>
<dbReference type="AlphaFoldDB" id="A0A7J7NUM5"/>
<dbReference type="OrthoDB" id="47801at2759"/>
<name>A0A7J7NUM5_9MAGN</name>
<keyword evidence="1" id="KW-0808">Transferase</keyword>
<dbReference type="GO" id="GO:0061631">
    <property type="term" value="F:ubiquitin conjugating enzyme activity"/>
    <property type="evidence" value="ECO:0007669"/>
    <property type="project" value="TreeGrafter"/>
</dbReference>
<dbReference type="PROSITE" id="PS50127">
    <property type="entry name" value="UBC_2"/>
    <property type="match status" value="1"/>
</dbReference>
<comment type="caution">
    <text evidence="4">The sequence shown here is derived from an EMBL/GenBank/DDBJ whole genome shotgun (WGS) entry which is preliminary data.</text>
</comment>
<dbReference type="Gene3D" id="3.10.110.10">
    <property type="entry name" value="Ubiquitin Conjugating Enzyme"/>
    <property type="match status" value="1"/>
</dbReference>
<dbReference type="PANTHER" id="PTHR46116:SF13">
    <property type="entry name" value="UBIQUITIN-CONJUGATING ENZYME E2 24-RELATED"/>
    <property type="match status" value="1"/>
</dbReference>
<feature type="domain" description="UBC core" evidence="3">
    <location>
        <begin position="71"/>
        <end position="251"/>
    </location>
</feature>
<evidence type="ECO:0000256" key="2">
    <source>
        <dbReference type="ARBA" id="ARBA00022786"/>
    </source>
</evidence>
<dbReference type="InterPro" id="IPR016135">
    <property type="entry name" value="UBQ-conjugating_enzyme/RWD"/>
</dbReference>
<protein>
    <recommendedName>
        <fullName evidence="3">UBC core domain-containing protein</fullName>
    </recommendedName>
</protein>
<evidence type="ECO:0000313" key="4">
    <source>
        <dbReference type="EMBL" id="KAF6170907.1"/>
    </source>
</evidence>
<evidence type="ECO:0000313" key="5">
    <source>
        <dbReference type="Proteomes" id="UP000541444"/>
    </source>
</evidence>
<evidence type="ECO:0000259" key="3">
    <source>
        <dbReference type="PROSITE" id="PS50127"/>
    </source>
</evidence>
<dbReference type="EMBL" id="JACGCM010000554">
    <property type="protein sequence ID" value="KAF6170907.1"/>
    <property type="molecule type" value="Genomic_DNA"/>
</dbReference>
<proteinExistence type="predicted"/>
<keyword evidence="5" id="KW-1185">Reference proteome</keyword>
<sequence>MDETRPENISIDLLLKSSNKATCEIEVIEDAVEEKFRMFKPFNIVRDPSDHHYVETKSSTLPGNWLEEECSLVNRMVEEWKILREKLPNTICVRAYRDCIDLMRVVIVGLDNTPYRDGLFFFDLHISHEYPISPPIVHHHSHGFYLGINFSRRINNQWVPGKSNILQLLVYIQAFVLNEAPCRSIIDPILPYEKPRTPGFNKYTFKLCCKSMLYTLKNPPKHFEDFVIGHFRKRAIPILLTYEECVYGDATVDTFLWIY</sequence>